<protein>
    <recommendedName>
        <fullName evidence="3">Addiction module component CHP02574 family protein</fullName>
    </recommendedName>
</protein>
<accession>A0A0H4PDS8</accession>
<organism evidence="1 2">
    <name type="scientific">Cyclobacterium amurskyense</name>
    <dbReference type="NCBI Taxonomy" id="320787"/>
    <lineage>
        <taxon>Bacteria</taxon>
        <taxon>Pseudomonadati</taxon>
        <taxon>Bacteroidota</taxon>
        <taxon>Cytophagia</taxon>
        <taxon>Cytophagales</taxon>
        <taxon>Cyclobacteriaceae</taxon>
        <taxon>Cyclobacterium</taxon>
    </lineage>
</organism>
<evidence type="ECO:0000313" key="2">
    <source>
        <dbReference type="Proteomes" id="UP000036520"/>
    </source>
</evidence>
<dbReference type="EMBL" id="CP012040">
    <property type="protein sequence ID" value="AKP51280.1"/>
    <property type="molecule type" value="Genomic_DNA"/>
</dbReference>
<dbReference type="InterPro" id="IPR013406">
    <property type="entry name" value="CHP02574_addiction_mod"/>
</dbReference>
<sequence length="76" mass="8857">MKLQYISDSTGKTTGVYIPISEWNELKAKYKGIDQEKIDIPDWQKEEVKKRLDDFKNNAEQALDFDSAMDSIEKDL</sequence>
<evidence type="ECO:0000313" key="1">
    <source>
        <dbReference type="EMBL" id="AKP51280.1"/>
    </source>
</evidence>
<evidence type="ECO:0008006" key="3">
    <source>
        <dbReference type="Google" id="ProtNLM"/>
    </source>
</evidence>
<dbReference type="AlphaFoldDB" id="A0A0H4PDS8"/>
<proteinExistence type="predicted"/>
<gene>
    <name evidence="1" type="ORF">CA2015_1848</name>
</gene>
<dbReference type="RefSeq" id="WP_048641633.1">
    <property type="nucleotide sequence ID" value="NZ_CP012040.1"/>
</dbReference>
<dbReference type="Pfam" id="PF09720">
    <property type="entry name" value="Unstab_antitox"/>
    <property type="match status" value="1"/>
</dbReference>
<reference evidence="1 2" key="1">
    <citation type="submission" date="2015-07" db="EMBL/GenBank/DDBJ databases">
        <authorList>
            <person name="Kim K.M."/>
        </authorList>
    </citation>
    <scope>NUCLEOTIDE SEQUENCE [LARGE SCALE GENOMIC DNA]</scope>
    <source>
        <strain evidence="1 2">KCTC 12363</strain>
    </source>
</reference>
<name>A0A0H4PDS8_9BACT</name>
<keyword evidence="2" id="KW-1185">Reference proteome</keyword>
<dbReference type="Proteomes" id="UP000036520">
    <property type="component" value="Chromosome"/>
</dbReference>
<dbReference type="KEGG" id="camu:CA2015_1848"/>